<dbReference type="AlphaFoldDB" id="A0A414JB61"/>
<name>A0A414JB61_9FIRM</name>
<gene>
    <name evidence="1" type="ORF">DW740_00160</name>
</gene>
<organism evidence="1 2">
    <name type="scientific">Blautia obeum</name>
    <dbReference type="NCBI Taxonomy" id="40520"/>
    <lineage>
        <taxon>Bacteria</taxon>
        <taxon>Bacillati</taxon>
        <taxon>Bacillota</taxon>
        <taxon>Clostridia</taxon>
        <taxon>Lachnospirales</taxon>
        <taxon>Lachnospiraceae</taxon>
        <taxon>Blautia</taxon>
    </lineage>
</organism>
<reference evidence="1 2" key="1">
    <citation type="submission" date="2018-08" db="EMBL/GenBank/DDBJ databases">
        <title>A genome reference for cultivated species of the human gut microbiota.</title>
        <authorList>
            <person name="Zou Y."/>
            <person name="Xue W."/>
            <person name="Luo G."/>
        </authorList>
    </citation>
    <scope>NUCLEOTIDE SEQUENCE [LARGE SCALE GENOMIC DNA]</scope>
    <source>
        <strain evidence="1 2">AM28-23</strain>
    </source>
</reference>
<evidence type="ECO:0000313" key="2">
    <source>
        <dbReference type="Proteomes" id="UP000283745"/>
    </source>
</evidence>
<protein>
    <submittedName>
        <fullName evidence="1">Uncharacterized protein</fullName>
    </submittedName>
</protein>
<sequence>MKYNLSKIMLKAWKIYRKTKDISFAESLHRAWTSAKAEEVNNTRIAEAKKAANVAEPVNTWTGWKKVGYEVIHGSKALFGAVPIWGSKGDSATYKASFFGKSQVQPI</sequence>
<dbReference type="RefSeq" id="WP_118049877.1">
    <property type="nucleotide sequence ID" value="NZ_CABJFK010000001.1"/>
</dbReference>
<proteinExistence type="predicted"/>
<comment type="caution">
    <text evidence="1">The sequence shown here is derived from an EMBL/GenBank/DDBJ whole genome shotgun (WGS) entry which is preliminary data.</text>
</comment>
<dbReference type="Proteomes" id="UP000283745">
    <property type="component" value="Unassembled WGS sequence"/>
</dbReference>
<evidence type="ECO:0000313" key="1">
    <source>
        <dbReference type="EMBL" id="RHE41771.1"/>
    </source>
</evidence>
<accession>A0A414JB61</accession>
<dbReference type="EMBL" id="QSKF01000001">
    <property type="protein sequence ID" value="RHE41771.1"/>
    <property type="molecule type" value="Genomic_DNA"/>
</dbReference>